<dbReference type="PANTHER" id="PTHR32182">
    <property type="entry name" value="DNA REPLICATION AND REPAIR PROTEIN RECF"/>
    <property type="match status" value="1"/>
</dbReference>
<keyword evidence="13" id="KW-1185">Reference proteome</keyword>
<name>A0A1E5Q3Q3_9PROT</name>
<dbReference type="STRING" id="28181.BEN30_17515"/>
<comment type="function">
    <text evidence="9 10">The RecF protein is involved in DNA metabolism; it is required for DNA replication and normal SOS inducibility. RecF binds preferentially to single-stranded, linear DNA. It also seems to bind ATP.</text>
</comment>
<evidence type="ECO:0000259" key="11">
    <source>
        <dbReference type="Pfam" id="PF02463"/>
    </source>
</evidence>
<keyword evidence="8 9" id="KW-0238">DNA-binding</keyword>
<keyword evidence="9 10" id="KW-0227">DNA damage</keyword>
<keyword evidence="4 9" id="KW-0963">Cytoplasm</keyword>
<evidence type="ECO:0000256" key="9">
    <source>
        <dbReference type="HAMAP-Rule" id="MF_00365"/>
    </source>
</evidence>
<dbReference type="Proteomes" id="UP000095347">
    <property type="component" value="Unassembled WGS sequence"/>
</dbReference>
<keyword evidence="6 9" id="KW-0547">Nucleotide-binding</keyword>
<feature type="binding site" evidence="9">
    <location>
        <begin position="38"/>
        <end position="45"/>
    </location>
    <ligand>
        <name>ATP</name>
        <dbReference type="ChEBI" id="CHEBI:30616"/>
    </ligand>
</feature>
<sequence length="396" mass="42318">MGPTCAARLACTRLTLSNFRCYEHARIETGTKPVVLSGANGAGKTNVLEALSFLVPGSGLRRAKLSDVGRRDPGAHDSGADTGRVWAVAAEVSSGEYPVRIGTGLENASGAKRVVHIDGEAQRALSVLSTHFAVHWLTPQMDRLFLDGSVERRRFLDRLVYSFDPAHAGRISAYNHALRERTKLLADNKMDDAWLSALEDTLATRGMAVAAARLHVAERLAGGMAGAFHEADSQFPACTLAIDGLAEGWLTDLPALEVEDRLRRALKSSRSRDAKMGGAGNAIEGRLPHQSDLLVTHAAKAMPAGQCSTGEQKMLLVGLVLAAARLSASDEGRVPVLLLDEVAAHLDAHHRDALFGEVLSLGCQAWFTGTESDLFAPLQGRAHFFTVNDATVSETS</sequence>
<dbReference type="GO" id="GO:0006302">
    <property type="term" value="P:double-strand break repair"/>
    <property type="evidence" value="ECO:0007669"/>
    <property type="project" value="TreeGrafter"/>
</dbReference>
<feature type="domain" description="RecF/RecN/SMC N-terminal" evidence="11">
    <location>
        <begin position="12"/>
        <end position="355"/>
    </location>
</feature>
<dbReference type="GO" id="GO:0005524">
    <property type="term" value="F:ATP binding"/>
    <property type="evidence" value="ECO:0007669"/>
    <property type="project" value="UniProtKB-UniRule"/>
</dbReference>
<dbReference type="PROSITE" id="PS00617">
    <property type="entry name" value="RECF_1"/>
    <property type="match status" value="1"/>
</dbReference>
<dbReference type="PANTHER" id="PTHR32182:SF0">
    <property type="entry name" value="DNA REPLICATION AND REPAIR PROTEIN RECF"/>
    <property type="match status" value="1"/>
</dbReference>
<dbReference type="GO" id="GO:0006260">
    <property type="term" value="P:DNA replication"/>
    <property type="evidence" value="ECO:0007669"/>
    <property type="project" value="UniProtKB-UniRule"/>
</dbReference>
<evidence type="ECO:0000313" key="13">
    <source>
        <dbReference type="Proteomes" id="UP000095347"/>
    </source>
</evidence>
<dbReference type="InterPro" id="IPR018078">
    <property type="entry name" value="DNA-binding_RecF_CS"/>
</dbReference>
<dbReference type="SUPFAM" id="SSF52540">
    <property type="entry name" value="P-loop containing nucleoside triphosphate hydrolases"/>
    <property type="match status" value="1"/>
</dbReference>
<dbReference type="GO" id="GO:0009432">
    <property type="term" value="P:SOS response"/>
    <property type="evidence" value="ECO:0007669"/>
    <property type="project" value="UniProtKB-UniRule"/>
</dbReference>
<keyword evidence="9 10" id="KW-0742">SOS response</keyword>
<proteinExistence type="inferred from homology"/>
<evidence type="ECO:0000256" key="6">
    <source>
        <dbReference type="ARBA" id="ARBA00022741"/>
    </source>
</evidence>
<dbReference type="GO" id="GO:0003697">
    <property type="term" value="F:single-stranded DNA binding"/>
    <property type="evidence" value="ECO:0007669"/>
    <property type="project" value="UniProtKB-UniRule"/>
</dbReference>
<keyword evidence="5 9" id="KW-0235">DNA replication</keyword>
<evidence type="ECO:0000256" key="1">
    <source>
        <dbReference type="ARBA" id="ARBA00004496"/>
    </source>
</evidence>
<organism evidence="12 13">
    <name type="scientific">Magnetovibrio blakemorei</name>
    <dbReference type="NCBI Taxonomy" id="28181"/>
    <lineage>
        <taxon>Bacteria</taxon>
        <taxon>Pseudomonadati</taxon>
        <taxon>Pseudomonadota</taxon>
        <taxon>Alphaproteobacteria</taxon>
        <taxon>Rhodospirillales</taxon>
        <taxon>Magnetovibrionaceae</taxon>
        <taxon>Magnetovibrio</taxon>
    </lineage>
</organism>
<evidence type="ECO:0000256" key="7">
    <source>
        <dbReference type="ARBA" id="ARBA00022840"/>
    </source>
</evidence>
<comment type="subcellular location">
    <subcellularLocation>
        <location evidence="1 9 10">Cytoplasm</location>
    </subcellularLocation>
</comment>
<evidence type="ECO:0000256" key="8">
    <source>
        <dbReference type="ARBA" id="ARBA00023125"/>
    </source>
</evidence>
<dbReference type="NCBIfam" id="TIGR00611">
    <property type="entry name" value="recf"/>
    <property type="match status" value="1"/>
</dbReference>
<dbReference type="PROSITE" id="PS00618">
    <property type="entry name" value="RECF_2"/>
    <property type="match status" value="1"/>
</dbReference>
<dbReference type="GO" id="GO:0000731">
    <property type="term" value="P:DNA synthesis involved in DNA repair"/>
    <property type="evidence" value="ECO:0007669"/>
    <property type="project" value="TreeGrafter"/>
</dbReference>
<dbReference type="InterPro" id="IPR003395">
    <property type="entry name" value="RecF/RecN/SMC_N"/>
</dbReference>
<dbReference type="Gene3D" id="1.20.1050.90">
    <property type="entry name" value="RecF/RecN/SMC, N-terminal domain"/>
    <property type="match status" value="1"/>
</dbReference>
<dbReference type="InterPro" id="IPR027417">
    <property type="entry name" value="P-loop_NTPase"/>
</dbReference>
<dbReference type="InterPro" id="IPR001238">
    <property type="entry name" value="DNA-binding_RecF"/>
</dbReference>
<evidence type="ECO:0000256" key="2">
    <source>
        <dbReference type="ARBA" id="ARBA00008016"/>
    </source>
</evidence>
<evidence type="ECO:0000256" key="10">
    <source>
        <dbReference type="RuleBase" id="RU000578"/>
    </source>
</evidence>
<keyword evidence="9 10" id="KW-0234">DNA repair</keyword>
<dbReference type="Gene3D" id="3.40.50.300">
    <property type="entry name" value="P-loop containing nucleotide triphosphate hydrolases"/>
    <property type="match status" value="1"/>
</dbReference>
<comment type="caution">
    <text evidence="12">The sequence shown here is derived from an EMBL/GenBank/DDBJ whole genome shotgun (WGS) entry which is preliminary data.</text>
</comment>
<gene>
    <name evidence="9" type="primary">recF</name>
    <name evidence="12" type="ORF">BEN30_17515</name>
</gene>
<keyword evidence="7 9" id="KW-0067">ATP-binding</keyword>
<dbReference type="AlphaFoldDB" id="A0A1E5Q3Q3"/>
<dbReference type="Pfam" id="PF02463">
    <property type="entry name" value="SMC_N"/>
    <property type="match status" value="1"/>
</dbReference>
<comment type="similarity">
    <text evidence="2 9 10">Belongs to the RecF family.</text>
</comment>
<dbReference type="InterPro" id="IPR042174">
    <property type="entry name" value="RecF_2"/>
</dbReference>
<dbReference type="EMBL" id="MCGG01000086">
    <property type="protein sequence ID" value="OEJ63747.1"/>
    <property type="molecule type" value="Genomic_DNA"/>
</dbReference>
<dbReference type="HAMAP" id="MF_00365">
    <property type="entry name" value="RecF"/>
    <property type="match status" value="1"/>
</dbReference>
<evidence type="ECO:0000313" key="12">
    <source>
        <dbReference type="EMBL" id="OEJ63747.1"/>
    </source>
</evidence>
<evidence type="ECO:0000256" key="5">
    <source>
        <dbReference type="ARBA" id="ARBA00022705"/>
    </source>
</evidence>
<protein>
    <recommendedName>
        <fullName evidence="3 9">DNA replication and repair protein RecF</fullName>
    </recommendedName>
</protein>
<evidence type="ECO:0000256" key="4">
    <source>
        <dbReference type="ARBA" id="ARBA00022490"/>
    </source>
</evidence>
<dbReference type="GO" id="GO:0005737">
    <property type="term" value="C:cytoplasm"/>
    <property type="evidence" value="ECO:0007669"/>
    <property type="project" value="UniProtKB-SubCell"/>
</dbReference>
<evidence type="ECO:0000256" key="3">
    <source>
        <dbReference type="ARBA" id="ARBA00020170"/>
    </source>
</evidence>
<reference evidence="13" key="1">
    <citation type="submission" date="2016-07" db="EMBL/GenBank/DDBJ databases">
        <authorList>
            <person name="Florea S."/>
            <person name="Webb J.S."/>
            <person name="Jaromczyk J."/>
            <person name="Schardl C.L."/>
        </authorList>
    </citation>
    <scope>NUCLEOTIDE SEQUENCE [LARGE SCALE GENOMIC DNA]</scope>
    <source>
        <strain evidence="13">MV-1</strain>
    </source>
</reference>
<accession>A0A1E5Q3Q3</accession>